<gene>
    <name evidence="2" type="ORF">GCM10010412_092400</name>
</gene>
<dbReference type="NCBIfam" id="NF038070">
    <property type="entry name" value="LmbU_fam_TF"/>
    <property type="match status" value="1"/>
</dbReference>
<evidence type="ECO:0008006" key="4">
    <source>
        <dbReference type="Google" id="ProtNLM"/>
    </source>
</evidence>
<dbReference type="InterPro" id="IPR049735">
    <property type="entry name" value="NovE/LmbU-like"/>
</dbReference>
<keyword evidence="3" id="KW-1185">Reference proteome</keyword>
<proteinExistence type="predicted"/>
<protein>
    <recommendedName>
        <fullName evidence="4">LmbU</fullName>
    </recommendedName>
</protein>
<feature type="region of interest" description="Disordered" evidence="1">
    <location>
        <begin position="1"/>
        <end position="20"/>
    </location>
</feature>
<evidence type="ECO:0000313" key="3">
    <source>
        <dbReference type="Proteomes" id="UP001501666"/>
    </source>
</evidence>
<dbReference type="EMBL" id="BAAATE010000047">
    <property type="protein sequence ID" value="GAA2697478.1"/>
    <property type="molecule type" value="Genomic_DNA"/>
</dbReference>
<name>A0ABN3TAA2_9ACTN</name>
<organism evidence="2 3">
    <name type="scientific">Nonomuraea recticatena</name>
    <dbReference type="NCBI Taxonomy" id="46178"/>
    <lineage>
        <taxon>Bacteria</taxon>
        <taxon>Bacillati</taxon>
        <taxon>Actinomycetota</taxon>
        <taxon>Actinomycetes</taxon>
        <taxon>Streptosporangiales</taxon>
        <taxon>Streptosporangiaceae</taxon>
        <taxon>Nonomuraea</taxon>
    </lineage>
</organism>
<sequence>MSAAVNRRTRPGPAPAVRAGAAGVHAGEQGAVRGRLGIDAGVYAGRVELRIPVGLGFESWCRIGQQIRRISDSSCWWLADWLVYGEEQFPGRYQVVCDETSLSYQTLRNYAWVARKFPPSRRRDSLSLQHHAEAASLPGAEQDLWLARAEREGWSARRLRQELRKRARRLDEADSATQVQVTLSLDSERRDRWMQASEAARMPFMDWIVRIIDDASSGRDDADRKTV</sequence>
<accession>A0ABN3TAA2</accession>
<dbReference type="Proteomes" id="UP001501666">
    <property type="component" value="Unassembled WGS sequence"/>
</dbReference>
<reference evidence="2 3" key="1">
    <citation type="journal article" date="2019" name="Int. J. Syst. Evol. Microbiol.">
        <title>The Global Catalogue of Microorganisms (GCM) 10K type strain sequencing project: providing services to taxonomists for standard genome sequencing and annotation.</title>
        <authorList>
            <consortium name="The Broad Institute Genomics Platform"/>
            <consortium name="The Broad Institute Genome Sequencing Center for Infectious Disease"/>
            <person name="Wu L."/>
            <person name="Ma J."/>
        </authorList>
    </citation>
    <scope>NUCLEOTIDE SEQUENCE [LARGE SCALE GENOMIC DNA]</scope>
    <source>
        <strain evidence="2 3">JCM 6835</strain>
    </source>
</reference>
<evidence type="ECO:0000256" key="1">
    <source>
        <dbReference type="SAM" id="MobiDB-lite"/>
    </source>
</evidence>
<evidence type="ECO:0000313" key="2">
    <source>
        <dbReference type="EMBL" id="GAA2697478.1"/>
    </source>
</evidence>
<comment type="caution">
    <text evidence="2">The sequence shown here is derived from an EMBL/GenBank/DDBJ whole genome shotgun (WGS) entry which is preliminary data.</text>
</comment>